<proteinExistence type="predicted"/>
<gene>
    <name evidence="1" type="ORF">B4067_4344</name>
</gene>
<organism evidence="1 2">
    <name type="scientific">Bacillus subtilis subsp. subtilis</name>
    <dbReference type="NCBI Taxonomy" id="135461"/>
    <lineage>
        <taxon>Bacteria</taxon>
        <taxon>Bacillati</taxon>
        <taxon>Bacillota</taxon>
        <taxon>Bacilli</taxon>
        <taxon>Bacillales</taxon>
        <taxon>Bacillaceae</taxon>
        <taxon>Bacillus</taxon>
    </lineage>
</organism>
<reference evidence="1 2" key="1">
    <citation type="submission" date="2014-11" db="EMBL/GenBank/DDBJ databases">
        <title>Draft Genome Sequences of Nine Bacillus subtilis Strains that Form Spores with High Heat-Resistance.</title>
        <authorList>
            <person name="Krawcyk A.O."/>
            <person name="Berendsen E.M."/>
            <person name="de Jong A."/>
            <person name="Holsappel S."/>
            <person name="Eijlander R.T."/>
            <person name="Wells-Bennik M."/>
            <person name="Kuipers O.P."/>
        </authorList>
    </citation>
    <scope>NUCLEOTIDE SEQUENCE [LARGE SCALE GENOMIC DNA]</scope>
    <source>
        <strain evidence="1 2">B4067</strain>
    </source>
</reference>
<comment type="caution">
    <text evidence="1">The sequence shown here is derived from an EMBL/GenBank/DDBJ whole genome shotgun (WGS) entry which is preliminary data.</text>
</comment>
<evidence type="ECO:0000313" key="2">
    <source>
        <dbReference type="Proteomes" id="UP000031970"/>
    </source>
</evidence>
<sequence>MCYSSQKPPYHFLSYPKKSDLKSEMLCTKKDSLCKGCLHIKN</sequence>
<protein>
    <submittedName>
        <fullName evidence="1">Uncharacterized protein</fullName>
    </submittedName>
</protein>
<dbReference type="AlphaFoldDB" id="A0ABD3ZZ69"/>
<dbReference type="Proteomes" id="UP000031970">
    <property type="component" value="Unassembled WGS sequence"/>
</dbReference>
<name>A0ABD3ZZ69_BACIU</name>
<accession>A0ABD3ZZ69</accession>
<dbReference type="EMBL" id="JSXS01000012">
    <property type="protein sequence ID" value="KIL33521.1"/>
    <property type="molecule type" value="Genomic_DNA"/>
</dbReference>
<evidence type="ECO:0000313" key="1">
    <source>
        <dbReference type="EMBL" id="KIL33521.1"/>
    </source>
</evidence>